<evidence type="ECO:0000313" key="1">
    <source>
        <dbReference type="EMBL" id="WDE00994.1"/>
    </source>
</evidence>
<organism evidence="1 2">
    <name type="scientific">Thalassomonas actiniarum</name>
    <dbReference type="NCBI Taxonomy" id="485447"/>
    <lineage>
        <taxon>Bacteria</taxon>
        <taxon>Pseudomonadati</taxon>
        <taxon>Pseudomonadota</taxon>
        <taxon>Gammaproteobacteria</taxon>
        <taxon>Alteromonadales</taxon>
        <taxon>Colwelliaceae</taxon>
        <taxon>Thalassomonas</taxon>
    </lineage>
</organism>
<gene>
    <name evidence="1" type="ORF">SG35_010380</name>
</gene>
<dbReference type="KEGG" id="tact:SG35_010380"/>
<reference evidence="1 2" key="2">
    <citation type="journal article" date="2022" name="Mar. Drugs">
        <title>Bioassay-Guided Fractionation Leads to the Detection of Cholic Acid Generated by the Rare Thalassomonas sp.</title>
        <authorList>
            <person name="Pheiffer F."/>
            <person name="Schneider Y.K."/>
            <person name="Hansen E.H."/>
            <person name="Andersen J.H."/>
            <person name="Isaksson J."/>
            <person name="Busche T."/>
            <person name="R C."/>
            <person name="Kalinowski J."/>
            <person name="Zyl L.V."/>
            <person name="Trindade M."/>
        </authorList>
    </citation>
    <scope>NUCLEOTIDE SEQUENCE [LARGE SCALE GENOMIC DNA]</scope>
    <source>
        <strain evidence="1 2">A5K-106</strain>
    </source>
</reference>
<accession>A0AAE9YVB1</accession>
<keyword evidence="2" id="KW-1185">Reference proteome</keyword>
<name>A0AAE9YVB1_9GAMM</name>
<dbReference type="RefSeq" id="WP_044836255.1">
    <property type="nucleotide sequence ID" value="NZ_CP059735.1"/>
</dbReference>
<proteinExistence type="predicted"/>
<reference evidence="1 2" key="1">
    <citation type="journal article" date="2015" name="Genome Announc.">
        <title>Draft Genome Sequences of Marine Isolates of Thalassomonas viridans and Thalassomonas actiniarum.</title>
        <authorList>
            <person name="Olonade I."/>
            <person name="van Zyl L.J."/>
            <person name="Trindade M."/>
        </authorList>
    </citation>
    <scope>NUCLEOTIDE SEQUENCE [LARGE SCALE GENOMIC DNA]</scope>
    <source>
        <strain evidence="1 2">A5K-106</strain>
    </source>
</reference>
<dbReference type="EMBL" id="CP059735">
    <property type="protein sequence ID" value="WDE00994.1"/>
    <property type="molecule type" value="Genomic_DNA"/>
</dbReference>
<evidence type="ECO:0000313" key="2">
    <source>
        <dbReference type="Proteomes" id="UP000032568"/>
    </source>
</evidence>
<dbReference type="AlphaFoldDB" id="A0AAE9YVB1"/>
<dbReference type="Proteomes" id="UP000032568">
    <property type="component" value="Chromosome"/>
</dbReference>
<protein>
    <submittedName>
        <fullName evidence="1">Uncharacterized protein</fullName>
    </submittedName>
</protein>
<sequence>MDLNTLIHQCFTLTDSEQARAFYQLSKAVKVIEESGRPKQFKPLEAVLPELAPYLTHRGESTLDGCTISIFRRVTITPETISQLLALADTGHHDLVIEALGRVSKKLWSKDIEQCICKALTHKDTLLQAAYALYVNAGLLTESASVDALIEVAKHANQVVSDKTPIIMATDHALLALGLLTRGKLKAQVIPALQGFIDEKNEQEKAEIKKTLSSVSAKGLVFTG</sequence>